<accession>A0A851GQQ9</accession>
<dbReference type="AlphaFoldDB" id="A0A851GQQ9"/>
<protein>
    <submittedName>
        <fullName evidence="1">DUF1287 domain-containing protein</fullName>
    </submittedName>
</protein>
<evidence type="ECO:0000313" key="1">
    <source>
        <dbReference type="EMBL" id="NWK57150.1"/>
    </source>
</evidence>
<dbReference type="InterPro" id="IPR009706">
    <property type="entry name" value="DUF1287"/>
</dbReference>
<proteinExistence type="predicted"/>
<gene>
    <name evidence="1" type="ORF">HW115_16125</name>
</gene>
<organism evidence="1 2">
    <name type="scientific">Oceaniferula marina</name>
    <dbReference type="NCBI Taxonomy" id="2748318"/>
    <lineage>
        <taxon>Bacteria</taxon>
        <taxon>Pseudomonadati</taxon>
        <taxon>Verrucomicrobiota</taxon>
        <taxon>Verrucomicrobiia</taxon>
        <taxon>Verrucomicrobiales</taxon>
        <taxon>Verrucomicrobiaceae</taxon>
        <taxon>Oceaniferula</taxon>
    </lineage>
</organism>
<dbReference type="EMBL" id="JACBAZ010000008">
    <property type="protein sequence ID" value="NWK57150.1"/>
    <property type="molecule type" value="Genomic_DNA"/>
</dbReference>
<reference evidence="1 2" key="1">
    <citation type="submission" date="2020-07" db="EMBL/GenBank/DDBJ databases">
        <title>Roseicoccus Jingziensis gen. nov., sp. nov., isolated from coastal seawater.</title>
        <authorList>
            <person name="Feng X."/>
        </authorList>
    </citation>
    <scope>NUCLEOTIDE SEQUENCE [LARGE SCALE GENOMIC DNA]</scope>
    <source>
        <strain evidence="1 2">N1E253</strain>
    </source>
</reference>
<dbReference type="Pfam" id="PF06940">
    <property type="entry name" value="DUF1287"/>
    <property type="match status" value="1"/>
</dbReference>
<sequence>MSQIDRTVRYDPAYVKLDYPMGDVPIETGVCTDVVIRALRQAMDFDLQQRVHEDMLVHFKLYPQRWGLDRPDSNIDHRRVPNLQVFFERAGYALPLTRDPDDYHPGDIVTCRFDTGRDHIMVVSYQKSWKGDPLTIHNAGGGTGQNDCLFRYELTGHYRVK</sequence>
<comment type="caution">
    <text evidence="1">The sequence shown here is derived from an EMBL/GenBank/DDBJ whole genome shotgun (WGS) entry which is preliminary data.</text>
</comment>
<dbReference type="Proteomes" id="UP000557872">
    <property type="component" value="Unassembled WGS sequence"/>
</dbReference>
<evidence type="ECO:0000313" key="2">
    <source>
        <dbReference type="Proteomes" id="UP000557872"/>
    </source>
</evidence>
<keyword evidence="2" id="KW-1185">Reference proteome</keyword>
<dbReference type="PIRSF" id="PIRSF011444">
    <property type="entry name" value="DUF1287"/>
    <property type="match status" value="1"/>
</dbReference>
<name>A0A851GQQ9_9BACT</name>